<evidence type="ECO:0000259" key="8">
    <source>
        <dbReference type="PROSITE" id="PS50850"/>
    </source>
</evidence>
<evidence type="ECO:0000256" key="4">
    <source>
        <dbReference type="ARBA" id="ARBA00022692"/>
    </source>
</evidence>
<name>A0ABW3NE20_9BACI</name>
<dbReference type="Pfam" id="PF07690">
    <property type="entry name" value="MFS_1"/>
    <property type="match status" value="1"/>
</dbReference>
<feature type="transmembrane region" description="Helical" evidence="7">
    <location>
        <begin position="414"/>
        <end position="433"/>
    </location>
</feature>
<dbReference type="InterPro" id="IPR020846">
    <property type="entry name" value="MFS_dom"/>
</dbReference>
<dbReference type="PANTHER" id="PTHR43414">
    <property type="entry name" value="MULTIDRUG RESISTANCE PROTEIN MDTG"/>
    <property type="match status" value="1"/>
</dbReference>
<dbReference type="Gene3D" id="1.20.1250.20">
    <property type="entry name" value="MFS general substrate transporter like domains"/>
    <property type="match status" value="2"/>
</dbReference>
<evidence type="ECO:0000256" key="7">
    <source>
        <dbReference type="SAM" id="Phobius"/>
    </source>
</evidence>
<dbReference type="RefSeq" id="WP_379590302.1">
    <property type="nucleotide sequence ID" value="NZ_JBHTKK010000001.1"/>
</dbReference>
<feature type="transmembrane region" description="Helical" evidence="7">
    <location>
        <begin position="109"/>
        <end position="130"/>
    </location>
</feature>
<comment type="subcellular location">
    <subcellularLocation>
        <location evidence="1">Cell membrane</location>
        <topology evidence="1">Multi-pass membrane protein</topology>
    </subcellularLocation>
</comment>
<dbReference type="PROSITE" id="PS50850">
    <property type="entry name" value="MFS"/>
    <property type="match status" value="1"/>
</dbReference>
<evidence type="ECO:0000256" key="2">
    <source>
        <dbReference type="ARBA" id="ARBA00022448"/>
    </source>
</evidence>
<feature type="transmembrane region" description="Helical" evidence="7">
    <location>
        <begin position="76"/>
        <end position="97"/>
    </location>
</feature>
<feature type="transmembrane region" description="Helical" evidence="7">
    <location>
        <begin position="199"/>
        <end position="225"/>
    </location>
</feature>
<organism evidence="9 10">
    <name type="scientific">Oceanobacillus locisalsi</name>
    <dbReference type="NCBI Taxonomy" id="546107"/>
    <lineage>
        <taxon>Bacteria</taxon>
        <taxon>Bacillati</taxon>
        <taxon>Bacillota</taxon>
        <taxon>Bacilli</taxon>
        <taxon>Bacillales</taxon>
        <taxon>Bacillaceae</taxon>
        <taxon>Oceanobacillus</taxon>
    </lineage>
</organism>
<dbReference type="PRINTS" id="PR01035">
    <property type="entry name" value="TCRTETA"/>
</dbReference>
<dbReference type="PANTHER" id="PTHR43414:SF3">
    <property type="entry name" value="LMO2377 PROTEIN"/>
    <property type="match status" value="1"/>
</dbReference>
<evidence type="ECO:0000256" key="6">
    <source>
        <dbReference type="ARBA" id="ARBA00023136"/>
    </source>
</evidence>
<proteinExistence type="predicted"/>
<dbReference type="SUPFAM" id="SSF103473">
    <property type="entry name" value="MFS general substrate transporter"/>
    <property type="match status" value="1"/>
</dbReference>
<sequence>MRRLSFHSRKYLNGRLQIVIVKVWVLRTYAFFTCIEEPESSYTGLWETAVFESKKKEGLNVIDTHAGVKRNLAIMWFANFFISGSMTMVVPFISLYIQSMGNFSDSYVQTWSGLTFAVTFITAFIFAPVWGRVGDRFGRKRLLIMSAFGIGISVFLMGFATAVWQLFILRLLMGVVTGFIPMSQAFISTQTPKEVAGRVLGTLQTGTITGQLMGPLLGGVLADIFGYASTFKWVAGTIFISGLLVTFGVKEMKVKFSSEEADTKKFSSKELLQHIMHKPILVIVLLMSALVQIAHFSVQPILSLFVEKIHGPVNLAFFAGIAFSATGVGNLLMTRRWGRIGDKYGYTKILIIMLFASGLVYLPGMFITDIWQLVTLRFMLGLFLGGVIPIRVAYIRQEAPLSTQGEVLGYDTSLRFFGNIIGPMLGGTIAATWGFSSVFLTTSLLLILCGFIMLVAWLRYEHEPNTKRTHSHSSVSR</sequence>
<feature type="transmembrane region" description="Helical" evidence="7">
    <location>
        <begin position="142"/>
        <end position="161"/>
    </location>
</feature>
<dbReference type="InterPro" id="IPR011701">
    <property type="entry name" value="MFS"/>
</dbReference>
<feature type="transmembrane region" description="Helical" evidence="7">
    <location>
        <begin position="315"/>
        <end position="333"/>
    </location>
</feature>
<gene>
    <name evidence="9" type="ORF">ACFQ19_01070</name>
</gene>
<feature type="transmembrane region" description="Helical" evidence="7">
    <location>
        <begin position="231"/>
        <end position="249"/>
    </location>
</feature>
<keyword evidence="10" id="KW-1185">Reference proteome</keyword>
<evidence type="ECO:0000313" key="10">
    <source>
        <dbReference type="Proteomes" id="UP001597041"/>
    </source>
</evidence>
<protein>
    <submittedName>
        <fullName evidence="9">MFS transporter</fullName>
    </submittedName>
</protein>
<keyword evidence="6 7" id="KW-0472">Membrane</keyword>
<reference evidence="10" key="1">
    <citation type="journal article" date="2019" name="Int. J. Syst. Evol. Microbiol.">
        <title>The Global Catalogue of Microorganisms (GCM) 10K type strain sequencing project: providing services to taxonomists for standard genome sequencing and annotation.</title>
        <authorList>
            <consortium name="The Broad Institute Genomics Platform"/>
            <consortium name="The Broad Institute Genome Sequencing Center for Infectious Disease"/>
            <person name="Wu L."/>
            <person name="Ma J."/>
        </authorList>
    </citation>
    <scope>NUCLEOTIDE SEQUENCE [LARGE SCALE GENOMIC DNA]</scope>
    <source>
        <strain evidence="10">CCUG 56608</strain>
    </source>
</reference>
<feature type="domain" description="Major facilitator superfamily (MFS) profile" evidence="8">
    <location>
        <begin position="71"/>
        <end position="461"/>
    </location>
</feature>
<feature type="transmembrane region" description="Helical" evidence="7">
    <location>
        <begin position="345"/>
        <end position="364"/>
    </location>
</feature>
<dbReference type="InterPro" id="IPR001958">
    <property type="entry name" value="Tet-R_TetA/multi-R_MdtG-like"/>
</dbReference>
<evidence type="ECO:0000313" key="9">
    <source>
        <dbReference type="EMBL" id="MFD1064605.1"/>
    </source>
</evidence>
<keyword evidence="5 7" id="KW-1133">Transmembrane helix</keyword>
<keyword evidence="4 7" id="KW-0812">Transmembrane</keyword>
<dbReference type="InterPro" id="IPR036259">
    <property type="entry name" value="MFS_trans_sf"/>
</dbReference>
<keyword evidence="3" id="KW-1003">Cell membrane</keyword>
<feature type="transmembrane region" description="Helical" evidence="7">
    <location>
        <begin position="439"/>
        <end position="458"/>
    </location>
</feature>
<dbReference type="EMBL" id="JBHTKK010000001">
    <property type="protein sequence ID" value="MFD1064605.1"/>
    <property type="molecule type" value="Genomic_DNA"/>
</dbReference>
<accession>A0ABW3NE20</accession>
<feature type="transmembrane region" description="Helical" evidence="7">
    <location>
        <begin position="370"/>
        <end position="394"/>
    </location>
</feature>
<keyword evidence="2" id="KW-0813">Transport</keyword>
<feature type="transmembrane region" description="Helical" evidence="7">
    <location>
        <begin position="167"/>
        <end position="187"/>
    </location>
</feature>
<feature type="transmembrane region" description="Helical" evidence="7">
    <location>
        <begin position="275"/>
        <end position="295"/>
    </location>
</feature>
<evidence type="ECO:0000256" key="3">
    <source>
        <dbReference type="ARBA" id="ARBA00022475"/>
    </source>
</evidence>
<evidence type="ECO:0000256" key="1">
    <source>
        <dbReference type="ARBA" id="ARBA00004651"/>
    </source>
</evidence>
<dbReference type="Proteomes" id="UP001597041">
    <property type="component" value="Unassembled WGS sequence"/>
</dbReference>
<evidence type="ECO:0000256" key="5">
    <source>
        <dbReference type="ARBA" id="ARBA00022989"/>
    </source>
</evidence>
<comment type="caution">
    <text evidence="9">The sequence shown here is derived from an EMBL/GenBank/DDBJ whole genome shotgun (WGS) entry which is preliminary data.</text>
</comment>